<evidence type="ECO:0000256" key="1">
    <source>
        <dbReference type="ARBA" id="ARBA00006432"/>
    </source>
</evidence>
<dbReference type="NCBIfam" id="NF005801">
    <property type="entry name" value="PRK07656.1"/>
    <property type="match status" value="1"/>
</dbReference>
<feature type="domain" description="AMP-dependent synthetase/ligase" evidence="3">
    <location>
        <begin position="16"/>
        <end position="391"/>
    </location>
</feature>
<dbReference type="Pfam" id="PF13193">
    <property type="entry name" value="AMP-binding_C"/>
    <property type="match status" value="1"/>
</dbReference>
<dbReference type="PROSITE" id="PS00455">
    <property type="entry name" value="AMP_BINDING"/>
    <property type="match status" value="1"/>
</dbReference>
<dbReference type="Pfam" id="PF00501">
    <property type="entry name" value="AMP-binding"/>
    <property type="match status" value="1"/>
</dbReference>
<dbReference type="Proteomes" id="UP000612899">
    <property type="component" value="Unassembled WGS sequence"/>
</dbReference>
<gene>
    <name evidence="5" type="primary">fadD3</name>
    <name evidence="5" type="ORF">Rhe02_47510</name>
</gene>
<dbReference type="InterPro" id="IPR000873">
    <property type="entry name" value="AMP-dep_synth/lig_dom"/>
</dbReference>
<evidence type="ECO:0000259" key="3">
    <source>
        <dbReference type="Pfam" id="PF00501"/>
    </source>
</evidence>
<keyword evidence="2 5" id="KW-0436">Ligase</keyword>
<evidence type="ECO:0000313" key="6">
    <source>
        <dbReference type="Proteomes" id="UP000612899"/>
    </source>
</evidence>
<dbReference type="GO" id="GO:0031956">
    <property type="term" value="F:medium-chain fatty acid-CoA ligase activity"/>
    <property type="evidence" value="ECO:0007669"/>
    <property type="project" value="TreeGrafter"/>
</dbReference>
<dbReference type="EMBL" id="BONY01000029">
    <property type="protein sequence ID" value="GIH06684.1"/>
    <property type="molecule type" value="Genomic_DNA"/>
</dbReference>
<name>A0A8J3VGS9_9ACTN</name>
<organism evidence="5 6">
    <name type="scientific">Rhizocola hellebori</name>
    <dbReference type="NCBI Taxonomy" id="1392758"/>
    <lineage>
        <taxon>Bacteria</taxon>
        <taxon>Bacillati</taxon>
        <taxon>Actinomycetota</taxon>
        <taxon>Actinomycetes</taxon>
        <taxon>Micromonosporales</taxon>
        <taxon>Micromonosporaceae</taxon>
        <taxon>Rhizocola</taxon>
    </lineage>
</organism>
<keyword evidence="6" id="KW-1185">Reference proteome</keyword>
<dbReference type="Gene3D" id="3.40.50.12780">
    <property type="entry name" value="N-terminal domain of ligase-like"/>
    <property type="match status" value="1"/>
</dbReference>
<dbReference type="InterPro" id="IPR045851">
    <property type="entry name" value="AMP-bd_C_sf"/>
</dbReference>
<dbReference type="RefSeq" id="WP_203910495.1">
    <property type="nucleotide sequence ID" value="NZ_BONY01000029.1"/>
</dbReference>
<accession>A0A8J3VGS9</accession>
<dbReference type="FunFam" id="3.30.300.30:FF:000008">
    <property type="entry name" value="2,3-dihydroxybenzoate-AMP ligase"/>
    <property type="match status" value="1"/>
</dbReference>
<dbReference type="SUPFAM" id="SSF56801">
    <property type="entry name" value="Acetyl-CoA synthetase-like"/>
    <property type="match status" value="1"/>
</dbReference>
<proteinExistence type="inferred from homology"/>
<protein>
    <submittedName>
        <fullName evidence="5">3-[(3aS,4S,7aS)-7a-methyl-1,5-dioxo-octahydro-1H-inden-4-yl]propanoyl:CoA ligase</fullName>
    </submittedName>
</protein>
<evidence type="ECO:0000313" key="5">
    <source>
        <dbReference type="EMBL" id="GIH06684.1"/>
    </source>
</evidence>
<dbReference type="InterPro" id="IPR020845">
    <property type="entry name" value="AMP-binding_CS"/>
</dbReference>
<comment type="caution">
    <text evidence="5">The sequence shown here is derived from an EMBL/GenBank/DDBJ whole genome shotgun (WGS) entry which is preliminary data.</text>
</comment>
<dbReference type="Gene3D" id="3.30.300.30">
    <property type="match status" value="1"/>
</dbReference>
<reference evidence="5" key="1">
    <citation type="submission" date="2021-01" db="EMBL/GenBank/DDBJ databases">
        <title>Whole genome shotgun sequence of Rhizocola hellebori NBRC 109834.</title>
        <authorList>
            <person name="Komaki H."/>
            <person name="Tamura T."/>
        </authorList>
    </citation>
    <scope>NUCLEOTIDE SEQUENCE</scope>
    <source>
        <strain evidence="5">NBRC 109834</strain>
    </source>
</reference>
<comment type="similarity">
    <text evidence="1">Belongs to the ATP-dependent AMP-binding enzyme family.</text>
</comment>
<dbReference type="PANTHER" id="PTHR43201:SF5">
    <property type="entry name" value="MEDIUM-CHAIN ACYL-COA LIGASE ACSF2, MITOCHONDRIAL"/>
    <property type="match status" value="1"/>
</dbReference>
<dbReference type="InterPro" id="IPR025110">
    <property type="entry name" value="AMP-bd_C"/>
</dbReference>
<evidence type="ECO:0000259" key="4">
    <source>
        <dbReference type="Pfam" id="PF13193"/>
    </source>
</evidence>
<dbReference type="InterPro" id="IPR042099">
    <property type="entry name" value="ANL_N_sf"/>
</dbReference>
<feature type="domain" description="AMP-binding enzyme C-terminal" evidence="4">
    <location>
        <begin position="442"/>
        <end position="517"/>
    </location>
</feature>
<dbReference type="GO" id="GO:0006631">
    <property type="term" value="P:fatty acid metabolic process"/>
    <property type="evidence" value="ECO:0007669"/>
    <property type="project" value="TreeGrafter"/>
</dbReference>
<dbReference type="PANTHER" id="PTHR43201">
    <property type="entry name" value="ACYL-COA SYNTHETASE"/>
    <property type="match status" value="1"/>
</dbReference>
<evidence type="ECO:0000256" key="2">
    <source>
        <dbReference type="ARBA" id="ARBA00022598"/>
    </source>
</evidence>
<dbReference type="AlphaFoldDB" id="A0A8J3VGS9"/>
<sequence>MMPLDARTLPRLLSACAQRWPDSPAVADGDTRLTFAELAAEVERFACALAARGVAPGDRVAIWAPNSWRWVVAALGTVTAGAVMVPINTRYKGNEAGYLLGRTRAVALVTDDGFLGIPYVSMLSGEDLPHLATVVVLNEVPAVAAPGESEMLAWNAFMAVGGDVDPALVRTRASAVRPEDVSDIFFTSGTTGKPKGAMLTHFQSTALYVGWSELADLREGDRYLLVNPFFNTFGYKAGIVSCLLRGATIVPQPVFDVETTLRLIAQERITVLPGPPTLYTSILDHPERSHHDLSSLRVAVTGATTVPVVLIERMRDELKLQTVLTAYGLTESCGTATMCRPADDSGTIATTSGRALDGVEVQIVDANGESLPPGNAGEVFIRGFNVMVGYFEDEAATRETISPDGWLRTGDVGVMDEAGNLRITDRVKDMFIVGGFNVYPAEIEQVLARHDAIAEVAVVGVPDERLGEVGCAFVVPRQQASVSLAEVTDYCRDRLANYKVPRHIRFVDSLPRNATGKVLKTVLRQSGTDKREA</sequence>